<accession>A0A8S3K9Z2</accession>
<proteinExistence type="predicted"/>
<reference evidence="1" key="1">
    <citation type="submission" date="2021-02" db="EMBL/GenBank/DDBJ databases">
        <authorList>
            <person name="Nowell W R."/>
        </authorList>
    </citation>
    <scope>NUCLEOTIDE SEQUENCE</scope>
</reference>
<name>A0A8S3K9Z2_9BILA</name>
<sequence length="92" mass="10900">AFNWDKNEEDHLYFTFPLEGRSYERPLNSLIIKEIKIQIQPVESISQLRKAIEQVAMRYREEFGHHTFALPVSENIALHIIRMHRVVSHSSL</sequence>
<dbReference type="Proteomes" id="UP000681720">
    <property type="component" value="Unassembled WGS sequence"/>
</dbReference>
<gene>
    <name evidence="1" type="ORF">GIL414_LOCUS87746</name>
</gene>
<feature type="non-terminal residue" evidence="1">
    <location>
        <position position="1"/>
    </location>
</feature>
<dbReference type="EMBL" id="CAJOBJ010381696">
    <property type="protein sequence ID" value="CAF5227656.1"/>
    <property type="molecule type" value="Genomic_DNA"/>
</dbReference>
<comment type="caution">
    <text evidence="1">The sequence shown here is derived from an EMBL/GenBank/DDBJ whole genome shotgun (WGS) entry which is preliminary data.</text>
</comment>
<protein>
    <submittedName>
        <fullName evidence="1">Uncharacterized protein</fullName>
    </submittedName>
</protein>
<dbReference type="AlphaFoldDB" id="A0A8S3K9Z2"/>
<evidence type="ECO:0000313" key="1">
    <source>
        <dbReference type="EMBL" id="CAF5227656.1"/>
    </source>
</evidence>
<evidence type="ECO:0000313" key="2">
    <source>
        <dbReference type="Proteomes" id="UP000681720"/>
    </source>
</evidence>
<organism evidence="1 2">
    <name type="scientific">Rotaria magnacalcarata</name>
    <dbReference type="NCBI Taxonomy" id="392030"/>
    <lineage>
        <taxon>Eukaryota</taxon>
        <taxon>Metazoa</taxon>
        <taxon>Spiralia</taxon>
        <taxon>Gnathifera</taxon>
        <taxon>Rotifera</taxon>
        <taxon>Eurotatoria</taxon>
        <taxon>Bdelloidea</taxon>
        <taxon>Philodinida</taxon>
        <taxon>Philodinidae</taxon>
        <taxon>Rotaria</taxon>
    </lineage>
</organism>